<dbReference type="GO" id="GO:0043565">
    <property type="term" value="F:sequence-specific DNA binding"/>
    <property type="evidence" value="ECO:0007669"/>
    <property type="project" value="UniProtKB-UniRule"/>
</dbReference>
<dbReference type="GO" id="GO:0005654">
    <property type="term" value="C:nucleoplasm"/>
    <property type="evidence" value="ECO:0007669"/>
    <property type="project" value="UniProtKB-SubCell"/>
</dbReference>
<evidence type="ECO:0000256" key="1">
    <source>
        <dbReference type="ARBA" id="ARBA00004642"/>
    </source>
</evidence>
<evidence type="ECO:0000256" key="6">
    <source>
        <dbReference type="ARBA" id="ARBA00023015"/>
    </source>
</evidence>
<dbReference type="PROSITE" id="PS50950">
    <property type="entry name" value="ZF_THAP"/>
    <property type="match status" value="1"/>
</dbReference>
<evidence type="ECO:0000256" key="3">
    <source>
        <dbReference type="ARBA" id="ARBA00022723"/>
    </source>
</evidence>
<dbReference type="Ensembl" id="ENSPMGT00000001973.1">
    <property type="protein sequence ID" value="ENSPMGP00000001847.1"/>
    <property type="gene ID" value="ENSPMGG00000001670.1"/>
</dbReference>
<evidence type="ECO:0000256" key="5">
    <source>
        <dbReference type="ARBA" id="ARBA00022833"/>
    </source>
</evidence>
<dbReference type="AlphaFoldDB" id="A0A3B3ZBA1"/>
<keyword evidence="8 12" id="KW-0238">DNA-binding</keyword>
<keyword evidence="10 13" id="KW-0539">Nucleus</keyword>
<keyword evidence="4 12" id="KW-0863">Zinc-finger</keyword>
<dbReference type="PANTHER" id="PTHR46600">
    <property type="entry name" value="THAP DOMAIN-CONTAINING"/>
    <property type="match status" value="1"/>
</dbReference>
<proteinExistence type="inferred from homology"/>
<dbReference type="GO" id="GO:0003700">
    <property type="term" value="F:DNA-binding transcription factor activity"/>
    <property type="evidence" value="ECO:0007669"/>
    <property type="project" value="UniProtKB-UniRule"/>
</dbReference>
<evidence type="ECO:0000259" key="14">
    <source>
        <dbReference type="PROSITE" id="PS50950"/>
    </source>
</evidence>
<dbReference type="SUPFAM" id="SSF57716">
    <property type="entry name" value="Glucocorticoid receptor-like (DNA-binding domain)"/>
    <property type="match status" value="1"/>
</dbReference>
<comment type="similarity">
    <text evidence="2 13">Belongs to the THAP1 family.</text>
</comment>
<evidence type="ECO:0000256" key="8">
    <source>
        <dbReference type="ARBA" id="ARBA00023125"/>
    </source>
</evidence>
<evidence type="ECO:0000256" key="12">
    <source>
        <dbReference type="PROSITE-ProRule" id="PRU00309"/>
    </source>
</evidence>
<keyword evidence="7 13" id="KW-0175">Coiled coil</keyword>
<dbReference type="GO" id="GO:0008270">
    <property type="term" value="F:zinc ion binding"/>
    <property type="evidence" value="ECO:0007669"/>
    <property type="project" value="UniProtKB-KW"/>
</dbReference>
<evidence type="ECO:0000313" key="16">
    <source>
        <dbReference type="Proteomes" id="UP000261520"/>
    </source>
</evidence>
<keyword evidence="11 13" id="KW-0131">Cell cycle</keyword>
<evidence type="ECO:0000256" key="2">
    <source>
        <dbReference type="ARBA" id="ARBA00006177"/>
    </source>
</evidence>
<reference evidence="15" key="1">
    <citation type="submission" date="2025-08" db="UniProtKB">
        <authorList>
            <consortium name="Ensembl"/>
        </authorList>
    </citation>
    <scope>IDENTIFICATION</scope>
</reference>
<dbReference type="Proteomes" id="UP000261520">
    <property type="component" value="Unplaced"/>
</dbReference>
<keyword evidence="6 13" id="KW-0805">Transcription regulation</keyword>
<dbReference type="InterPro" id="IPR006612">
    <property type="entry name" value="THAP_Znf"/>
</dbReference>
<dbReference type="Pfam" id="PF05485">
    <property type="entry name" value="THAP"/>
    <property type="match status" value="1"/>
</dbReference>
<comment type="function">
    <text evidence="13">DNA-binding transcription regulator that regulates endothelial cell proliferation and G1/S cell-cycle progression. Specifically binds the 5'-[AT]NTNN[GT]GGCA[AGT]-3' core DNA sequence and acts by modulating expression of pRB-E2F cell-cycle target genes.</text>
</comment>
<keyword evidence="9 13" id="KW-0804">Transcription</keyword>
<name>A0A3B3ZBA1_9GOBI</name>
<dbReference type="InterPro" id="IPR038441">
    <property type="entry name" value="THAP_Znf_sf"/>
</dbReference>
<keyword evidence="3" id="KW-0479">Metal-binding</keyword>
<evidence type="ECO:0000313" key="15">
    <source>
        <dbReference type="Ensembl" id="ENSPMGP00000001847.1"/>
    </source>
</evidence>
<organism evidence="15 16">
    <name type="scientific">Periophthalmus magnuspinnatus</name>
    <dbReference type="NCBI Taxonomy" id="409849"/>
    <lineage>
        <taxon>Eukaryota</taxon>
        <taxon>Metazoa</taxon>
        <taxon>Chordata</taxon>
        <taxon>Craniata</taxon>
        <taxon>Vertebrata</taxon>
        <taxon>Euteleostomi</taxon>
        <taxon>Actinopterygii</taxon>
        <taxon>Neopterygii</taxon>
        <taxon>Teleostei</taxon>
        <taxon>Neoteleostei</taxon>
        <taxon>Acanthomorphata</taxon>
        <taxon>Gobiaria</taxon>
        <taxon>Gobiiformes</taxon>
        <taxon>Gobioidei</taxon>
        <taxon>Gobiidae</taxon>
        <taxon>Oxudercinae</taxon>
        <taxon>Periophthalmus</taxon>
    </lineage>
</organism>
<evidence type="ECO:0000256" key="9">
    <source>
        <dbReference type="ARBA" id="ARBA00023163"/>
    </source>
</evidence>
<dbReference type="PANTHER" id="PTHR46600:SF1">
    <property type="entry name" value="THAP DOMAIN-CONTAINING PROTEIN 1"/>
    <property type="match status" value="1"/>
</dbReference>
<evidence type="ECO:0000256" key="10">
    <source>
        <dbReference type="ARBA" id="ARBA00023242"/>
    </source>
</evidence>
<keyword evidence="5" id="KW-0862">Zinc</keyword>
<protein>
    <recommendedName>
        <fullName evidence="13">THAP domain-containing protein 1</fullName>
    </recommendedName>
</protein>
<dbReference type="SMART" id="SM00692">
    <property type="entry name" value="DM3"/>
    <property type="match status" value="1"/>
</dbReference>
<feature type="domain" description="THAP-type" evidence="14">
    <location>
        <begin position="13"/>
        <end position="100"/>
    </location>
</feature>
<evidence type="ECO:0000256" key="13">
    <source>
        <dbReference type="RuleBase" id="RU369073"/>
    </source>
</evidence>
<dbReference type="GO" id="GO:0001935">
    <property type="term" value="P:endothelial cell proliferation"/>
    <property type="evidence" value="ECO:0007669"/>
    <property type="project" value="UniProtKB-UniRule"/>
</dbReference>
<reference evidence="15" key="2">
    <citation type="submission" date="2025-09" db="UniProtKB">
        <authorList>
            <consortium name="Ensembl"/>
        </authorList>
    </citation>
    <scope>IDENTIFICATION</scope>
</reference>
<evidence type="ECO:0000256" key="11">
    <source>
        <dbReference type="ARBA" id="ARBA00023306"/>
    </source>
</evidence>
<dbReference type="Gene3D" id="6.20.210.20">
    <property type="entry name" value="THAP domain"/>
    <property type="match status" value="1"/>
</dbReference>
<evidence type="ECO:0000256" key="4">
    <source>
        <dbReference type="ARBA" id="ARBA00022771"/>
    </source>
</evidence>
<comment type="subcellular location">
    <subcellularLocation>
        <location evidence="1 13">Nucleus</location>
        <location evidence="1 13">Nucleoplasm</location>
    </subcellularLocation>
</comment>
<sequence>MEQDTQKNTKQERTALVCVAPGCTNTNINTINVAFHSFPAEQSSMQRWLTALARAEPPDVSRETVCSKHFVREDFLDDQCFIIRNFKTRTLKPDAVPSIFTITLFKLFELKSDHTDKK</sequence>
<evidence type="ECO:0000256" key="7">
    <source>
        <dbReference type="ARBA" id="ARBA00023054"/>
    </source>
</evidence>
<dbReference type="SMART" id="SM00980">
    <property type="entry name" value="THAP"/>
    <property type="match status" value="1"/>
</dbReference>
<keyword evidence="16" id="KW-1185">Reference proteome</keyword>
<accession>A0A3B3ZBA1</accession>
<dbReference type="InterPro" id="IPR026516">
    <property type="entry name" value="THAP1/10"/>
</dbReference>